<organism evidence="1 2">
    <name type="scientific">Mucilaginibacter polytrichastri</name>
    <dbReference type="NCBI Taxonomy" id="1302689"/>
    <lineage>
        <taxon>Bacteria</taxon>
        <taxon>Pseudomonadati</taxon>
        <taxon>Bacteroidota</taxon>
        <taxon>Sphingobacteriia</taxon>
        <taxon>Sphingobacteriales</taxon>
        <taxon>Sphingobacteriaceae</taxon>
        <taxon>Mucilaginibacter</taxon>
    </lineage>
</organism>
<keyword evidence="2" id="KW-1185">Reference proteome</keyword>
<protein>
    <submittedName>
        <fullName evidence="1">Uncharacterized protein</fullName>
    </submittedName>
</protein>
<comment type="caution">
    <text evidence="1">The sequence shown here is derived from an EMBL/GenBank/DDBJ whole genome shotgun (WGS) entry which is preliminary data.</text>
</comment>
<gene>
    <name evidence="1" type="ORF">RG47T_1166</name>
</gene>
<dbReference type="EMBL" id="MPPL01000001">
    <property type="protein sequence ID" value="OKS85720.1"/>
    <property type="molecule type" value="Genomic_DNA"/>
</dbReference>
<sequence length="159" mass="16814">MGVDASKEYKQKTECGSVQGQATAAELSVTYSVMSDGEEVSYDFSAAKVSGKASTPGESVSAEAAVINTKGSYNMRTGDTSSQIEILSSDIKQKSIGSGVLDDVIAKVNWGIGEVKFNFTQAKNAILDLGNLVQSYIQGVSQSYFDKDCVDDTAISPVR</sequence>
<dbReference type="STRING" id="1302689.RG47T_1166"/>
<dbReference type="Proteomes" id="UP000186720">
    <property type="component" value="Unassembled WGS sequence"/>
</dbReference>
<accession>A0A1Q5ZVD0</accession>
<dbReference type="AlphaFoldDB" id="A0A1Q5ZVD0"/>
<evidence type="ECO:0000313" key="2">
    <source>
        <dbReference type="Proteomes" id="UP000186720"/>
    </source>
</evidence>
<proteinExistence type="predicted"/>
<evidence type="ECO:0000313" key="1">
    <source>
        <dbReference type="EMBL" id="OKS85720.1"/>
    </source>
</evidence>
<reference evidence="1 2" key="1">
    <citation type="submission" date="2016-11" db="EMBL/GenBank/DDBJ databases">
        <title>Whole Genome Sequencing of Mucilaginibacter polytrichastri RG4-7(T) isolated from the moss sample.</title>
        <authorList>
            <person name="Li Y."/>
        </authorList>
    </citation>
    <scope>NUCLEOTIDE SEQUENCE [LARGE SCALE GENOMIC DNA]</scope>
    <source>
        <strain evidence="1 2">RG4-7</strain>
    </source>
</reference>
<name>A0A1Q5ZVD0_9SPHI</name>